<dbReference type="AlphaFoldDB" id="A0A061B8H7"/>
<dbReference type="Gene3D" id="3.30.70.330">
    <property type="match status" value="1"/>
</dbReference>
<protein>
    <submittedName>
        <fullName evidence="5">CYFA0S19e01596g1_1</fullName>
    </submittedName>
</protein>
<evidence type="ECO:0000256" key="3">
    <source>
        <dbReference type="SAM" id="MobiDB-lite"/>
    </source>
</evidence>
<feature type="region of interest" description="Disordered" evidence="3">
    <location>
        <begin position="155"/>
        <end position="188"/>
    </location>
</feature>
<dbReference type="OrthoDB" id="4726at2759"/>
<feature type="domain" description="RRM" evidence="4">
    <location>
        <begin position="80"/>
        <end position="157"/>
    </location>
</feature>
<dbReference type="InterPro" id="IPR012677">
    <property type="entry name" value="Nucleotide-bd_a/b_plait_sf"/>
</dbReference>
<dbReference type="SMART" id="SM00360">
    <property type="entry name" value="RRM"/>
    <property type="match status" value="1"/>
</dbReference>
<keyword evidence="1 2" id="KW-0694">RNA-binding</keyword>
<accession>A0A061B8H7</accession>
<dbReference type="PROSITE" id="PS50102">
    <property type="entry name" value="RRM"/>
    <property type="match status" value="1"/>
</dbReference>
<feature type="compositionally biased region" description="Polar residues" evidence="3">
    <location>
        <begin position="20"/>
        <end position="47"/>
    </location>
</feature>
<evidence type="ECO:0000256" key="2">
    <source>
        <dbReference type="PROSITE-ProRule" id="PRU00176"/>
    </source>
</evidence>
<dbReference type="GO" id="GO:0005737">
    <property type="term" value="C:cytoplasm"/>
    <property type="evidence" value="ECO:0007669"/>
    <property type="project" value="TreeGrafter"/>
</dbReference>
<dbReference type="Pfam" id="PF00076">
    <property type="entry name" value="RRM_1"/>
    <property type="match status" value="1"/>
</dbReference>
<reference evidence="5" key="1">
    <citation type="journal article" date="2014" name="Genome Announc.">
        <title>Genome sequence of the yeast Cyberlindnera fabianii (Hansenula fabianii).</title>
        <authorList>
            <person name="Freel K.C."/>
            <person name="Sarilar V."/>
            <person name="Neuveglise C."/>
            <person name="Devillers H."/>
            <person name="Friedrich A."/>
            <person name="Schacherer J."/>
        </authorList>
    </citation>
    <scope>NUCLEOTIDE SEQUENCE</scope>
    <source>
        <strain evidence="5">YJS4271</strain>
    </source>
</reference>
<dbReference type="EMBL" id="LK052904">
    <property type="protein sequence ID" value="CDR45668.1"/>
    <property type="molecule type" value="Genomic_DNA"/>
</dbReference>
<evidence type="ECO:0000256" key="1">
    <source>
        <dbReference type="ARBA" id="ARBA00022884"/>
    </source>
</evidence>
<dbReference type="PANTHER" id="PTHR23236:SF12">
    <property type="entry name" value="EUKARYOTIC INITIATION FACTOR 4B-RELATED"/>
    <property type="match status" value="1"/>
</dbReference>
<name>A0A061B8H7_CYBFA</name>
<organism evidence="5">
    <name type="scientific">Cyberlindnera fabianii</name>
    <name type="common">Yeast</name>
    <name type="synonym">Hansenula fabianii</name>
    <dbReference type="NCBI Taxonomy" id="36022"/>
    <lineage>
        <taxon>Eukaryota</taxon>
        <taxon>Fungi</taxon>
        <taxon>Dikarya</taxon>
        <taxon>Ascomycota</taxon>
        <taxon>Saccharomycotina</taxon>
        <taxon>Saccharomycetes</taxon>
        <taxon>Phaffomycetales</taxon>
        <taxon>Phaffomycetaceae</taxon>
        <taxon>Cyberlindnera</taxon>
    </lineage>
</organism>
<dbReference type="SUPFAM" id="SSF54928">
    <property type="entry name" value="RNA-binding domain, RBD"/>
    <property type="match status" value="1"/>
</dbReference>
<dbReference type="PANTHER" id="PTHR23236">
    <property type="entry name" value="EUKARYOTIC TRANSLATION INITIATION FACTOR 4B/4H"/>
    <property type="match status" value="1"/>
</dbReference>
<sequence length="188" mass="20414">MSAPEATAAPETTASAPEVQETSTPQVTDASLDTANNNADASMSEETSVTDEAARLRELHANLAKQEEEATEEKSDVDARSIYVGNVDYEASPEELQKHFQSVGVINRVTILLNKFTSQPKGFAYIEFAEPAAVADAISLNDTVLRGRNLKVSPKRTNIPGYNRGRGRGRGRGGFRARGRGRGRFNPY</sequence>
<dbReference type="CDD" id="cd12306">
    <property type="entry name" value="RRM_II_PABPs"/>
    <property type="match status" value="1"/>
</dbReference>
<dbReference type="InterPro" id="IPR035979">
    <property type="entry name" value="RBD_domain_sf"/>
</dbReference>
<gene>
    <name evidence="5" type="ORF">CYFA0S_19e01596g</name>
</gene>
<evidence type="ECO:0000313" key="5">
    <source>
        <dbReference type="EMBL" id="CDR45668.1"/>
    </source>
</evidence>
<dbReference type="PhylomeDB" id="A0A061B8H7"/>
<feature type="compositionally biased region" description="Basic residues" evidence="3">
    <location>
        <begin position="165"/>
        <end position="188"/>
    </location>
</feature>
<feature type="region of interest" description="Disordered" evidence="3">
    <location>
        <begin position="1"/>
        <end position="52"/>
    </location>
</feature>
<dbReference type="VEuPathDB" id="FungiDB:BON22_0962"/>
<dbReference type="GO" id="GO:0008143">
    <property type="term" value="F:poly(A) binding"/>
    <property type="evidence" value="ECO:0007669"/>
    <property type="project" value="TreeGrafter"/>
</dbReference>
<feature type="compositionally biased region" description="Low complexity" evidence="3">
    <location>
        <begin position="1"/>
        <end position="18"/>
    </location>
</feature>
<proteinExistence type="predicted"/>
<evidence type="ECO:0000259" key="4">
    <source>
        <dbReference type="PROSITE" id="PS50102"/>
    </source>
</evidence>
<dbReference type="InterPro" id="IPR000504">
    <property type="entry name" value="RRM_dom"/>
</dbReference>